<protein>
    <submittedName>
        <fullName evidence="1">Uncharacterized protein</fullName>
    </submittedName>
</protein>
<dbReference type="AlphaFoldDB" id="A0A242M460"/>
<sequence>MDDLDVVWLDRVLRKISNVECDDSINMPYYARSKHVSII</sequence>
<gene>
    <name evidence="1" type="ORF">PAMC26510_36510</name>
</gene>
<accession>A0A242M460</accession>
<dbReference type="Proteomes" id="UP000194546">
    <property type="component" value="Unassembled WGS sequence"/>
</dbReference>
<organism evidence="1 2">
    <name type="scientific">Caballeronia sordidicola</name>
    <name type="common">Burkholderia sordidicola</name>
    <dbReference type="NCBI Taxonomy" id="196367"/>
    <lineage>
        <taxon>Bacteria</taxon>
        <taxon>Pseudomonadati</taxon>
        <taxon>Pseudomonadota</taxon>
        <taxon>Betaproteobacteria</taxon>
        <taxon>Burkholderiales</taxon>
        <taxon>Burkholderiaceae</taxon>
        <taxon>Caballeronia</taxon>
    </lineage>
</organism>
<proteinExistence type="predicted"/>
<evidence type="ECO:0000313" key="1">
    <source>
        <dbReference type="EMBL" id="OTP65975.1"/>
    </source>
</evidence>
<comment type="caution">
    <text evidence="1">The sequence shown here is derived from an EMBL/GenBank/DDBJ whole genome shotgun (WGS) entry which is preliminary data.</text>
</comment>
<name>A0A242M460_CABSO</name>
<reference evidence="1 2" key="1">
    <citation type="submission" date="2017-03" db="EMBL/GenBank/DDBJ databases">
        <title>Genome analysis of strain PAMC 26510.</title>
        <authorList>
            <person name="Oh H.-M."/>
            <person name="Yang J.-A."/>
        </authorList>
    </citation>
    <scope>NUCLEOTIDE SEQUENCE [LARGE SCALE GENOMIC DNA]</scope>
    <source>
        <strain evidence="1 2">PAMC 26510</strain>
    </source>
</reference>
<evidence type="ECO:0000313" key="2">
    <source>
        <dbReference type="Proteomes" id="UP000194546"/>
    </source>
</evidence>
<dbReference type="EMBL" id="NBTY01000210">
    <property type="protein sequence ID" value="OTP65975.1"/>
    <property type="molecule type" value="Genomic_DNA"/>
</dbReference>